<comment type="similarity">
    <text evidence="2">Belongs to the MlaE permease family.</text>
</comment>
<accession>A0A2T1HU76</accession>
<comment type="function">
    <text evidence="1">Could be part of an ABC transporter complex.</text>
</comment>
<feature type="transmembrane region" description="Helical" evidence="2">
    <location>
        <begin position="276"/>
        <end position="305"/>
    </location>
</feature>
<feature type="transmembrane region" description="Helical" evidence="2">
    <location>
        <begin position="366"/>
        <end position="387"/>
    </location>
</feature>
<feature type="transmembrane region" description="Helical" evidence="2">
    <location>
        <begin position="325"/>
        <end position="346"/>
    </location>
</feature>
<feature type="domain" description="STAS" evidence="3">
    <location>
        <begin position="30"/>
        <end position="104"/>
    </location>
</feature>
<evidence type="ECO:0000259" key="3">
    <source>
        <dbReference type="PROSITE" id="PS50801"/>
    </source>
</evidence>
<evidence type="ECO:0000313" key="5">
    <source>
        <dbReference type="Proteomes" id="UP000239772"/>
    </source>
</evidence>
<dbReference type="InterPro" id="IPR002645">
    <property type="entry name" value="STAS_dom"/>
</dbReference>
<feature type="transmembrane region" description="Helical" evidence="2">
    <location>
        <begin position="143"/>
        <end position="162"/>
    </location>
</feature>
<evidence type="ECO:0000256" key="1">
    <source>
        <dbReference type="ARBA" id="ARBA00003787"/>
    </source>
</evidence>
<keyword evidence="5" id="KW-1185">Reference proteome</keyword>
<evidence type="ECO:0000256" key="2">
    <source>
        <dbReference type="RuleBase" id="RU362044"/>
    </source>
</evidence>
<dbReference type="Pfam" id="PF02405">
    <property type="entry name" value="MlaE"/>
    <property type="match status" value="1"/>
</dbReference>
<gene>
    <name evidence="4" type="ORF">SLNSH_10295</name>
</gene>
<keyword evidence="2" id="KW-0472">Membrane</keyword>
<keyword evidence="2" id="KW-0812">Transmembrane</keyword>
<protein>
    <submittedName>
        <fullName evidence="4">ABC transporter permease</fullName>
    </submittedName>
</protein>
<evidence type="ECO:0000313" key="4">
    <source>
        <dbReference type="EMBL" id="PSC05194.1"/>
    </source>
</evidence>
<comment type="subcellular location">
    <subcellularLocation>
        <location evidence="2">Cell inner membrane</location>
        <topology evidence="2">Multi-pass membrane protein</topology>
    </subcellularLocation>
</comment>
<dbReference type="PROSITE" id="PS50801">
    <property type="entry name" value="STAS"/>
    <property type="match status" value="1"/>
</dbReference>
<dbReference type="AlphaFoldDB" id="A0A2T1HU76"/>
<keyword evidence="2" id="KW-1133">Transmembrane helix</keyword>
<dbReference type="Proteomes" id="UP000239772">
    <property type="component" value="Unassembled WGS sequence"/>
</dbReference>
<dbReference type="InterPro" id="IPR003453">
    <property type="entry name" value="ABC_MlaE_roteobac"/>
</dbReference>
<keyword evidence="2" id="KW-1003">Cell membrane</keyword>
<feature type="transmembrane region" description="Helical" evidence="2">
    <location>
        <begin position="182"/>
        <end position="199"/>
    </location>
</feature>
<dbReference type="GO" id="GO:0005548">
    <property type="term" value="F:phospholipid transporter activity"/>
    <property type="evidence" value="ECO:0007669"/>
    <property type="project" value="TreeGrafter"/>
</dbReference>
<sequence length="389" mass="41681">MRLNQARMNRAVMDPVANVVVERNGAEARMRFIGRWTSDQAAAVEAGASKLTAEAQGAERVLLDLSAVERLDTLGAWVLDRARSEIVARGQEAGFVGLDEPKRILLHEVAYHEFGLKAPVQHSAVVDILSDVGGTVVGAGRDLVGGVSFLGSLVAAFGRMLVNPRRFRITSMVFHLEAVGFRSVPIITLISFLVGCIVAQQGIFQLRRFGATPFVVDLIGILTLRELGVLLTSIMIAGRSGSAFTAEIGSMKMREEIDALRVMGLDPIEVLVAPRILALIVALPILTFLSNLAGLFGGGVVSWIYGGISQEVFLGRLRSAIAFNTFMVGIIKAPFMALVIGMIACIEGMAVKGSAESLGRQVTSSVVKAIFMVIVVDGLFAMFFASINY</sequence>
<dbReference type="NCBIfam" id="TIGR00056">
    <property type="entry name" value="MlaE family lipid ABC transporter permease subunit"/>
    <property type="match status" value="1"/>
</dbReference>
<dbReference type="GO" id="GO:0043190">
    <property type="term" value="C:ATP-binding cassette (ABC) transporter complex"/>
    <property type="evidence" value="ECO:0007669"/>
    <property type="project" value="InterPro"/>
</dbReference>
<dbReference type="PANTHER" id="PTHR30188:SF3">
    <property type="entry name" value="ABC TRANSPORTER PERMEASE"/>
    <property type="match status" value="1"/>
</dbReference>
<name>A0A2T1HU76_9HYPH</name>
<dbReference type="OrthoDB" id="9805022at2"/>
<dbReference type="SUPFAM" id="SSF52091">
    <property type="entry name" value="SpoIIaa-like"/>
    <property type="match status" value="1"/>
</dbReference>
<dbReference type="InterPro" id="IPR036513">
    <property type="entry name" value="STAS_dom_sf"/>
</dbReference>
<dbReference type="PANTHER" id="PTHR30188">
    <property type="entry name" value="ABC TRANSPORTER PERMEASE PROTEIN-RELATED"/>
    <property type="match status" value="1"/>
</dbReference>
<reference evidence="5" key="1">
    <citation type="submission" date="2018-03" db="EMBL/GenBank/DDBJ databases">
        <authorList>
            <person name="Sun L."/>
            <person name="Liu H."/>
            <person name="Chen W."/>
            <person name="Huang K."/>
            <person name="Liu W."/>
            <person name="Gao X."/>
        </authorList>
    </citation>
    <scope>NUCLEOTIDE SEQUENCE [LARGE SCALE GENOMIC DNA]</scope>
    <source>
        <strain evidence="5">SH9</strain>
    </source>
</reference>
<comment type="caution">
    <text evidence="4">The sequence shown here is derived from an EMBL/GenBank/DDBJ whole genome shotgun (WGS) entry which is preliminary data.</text>
</comment>
<dbReference type="EMBL" id="PVZS01000009">
    <property type="protein sequence ID" value="PSC05194.1"/>
    <property type="molecule type" value="Genomic_DNA"/>
</dbReference>
<keyword evidence="2" id="KW-0997">Cell inner membrane</keyword>
<proteinExistence type="inferred from homology"/>
<dbReference type="Gene3D" id="3.30.750.24">
    <property type="entry name" value="STAS domain"/>
    <property type="match status" value="1"/>
</dbReference>
<organism evidence="4 5">
    <name type="scientific">Alsobacter soli</name>
    <dbReference type="NCBI Taxonomy" id="2109933"/>
    <lineage>
        <taxon>Bacteria</taxon>
        <taxon>Pseudomonadati</taxon>
        <taxon>Pseudomonadota</taxon>
        <taxon>Alphaproteobacteria</taxon>
        <taxon>Hyphomicrobiales</taxon>
        <taxon>Alsobacteraceae</taxon>
        <taxon>Alsobacter</taxon>
    </lineage>
</organism>
<dbReference type="InterPro" id="IPR030802">
    <property type="entry name" value="Permease_MalE"/>
</dbReference>